<dbReference type="EMBL" id="FOMQ01000014">
    <property type="protein sequence ID" value="SFE10439.1"/>
    <property type="molecule type" value="Genomic_DNA"/>
</dbReference>
<dbReference type="AlphaFoldDB" id="A0A1I1XTA3"/>
<organism evidence="1 2">
    <name type="scientific">Paracidovorax konjaci</name>
    <dbReference type="NCBI Taxonomy" id="32040"/>
    <lineage>
        <taxon>Bacteria</taxon>
        <taxon>Pseudomonadati</taxon>
        <taxon>Pseudomonadota</taxon>
        <taxon>Betaproteobacteria</taxon>
        <taxon>Burkholderiales</taxon>
        <taxon>Comamonadaceae</taxon>
        <taxon>Paracidovorax</taxon>
    </lineage>
</organism>
<dbReference type="Proteomes" id="UP000199517">
    <property type="component" value="Unassembled WGS sequence"/>
</dbReference>
<accession>A0A1I1XTA3</accession>
<sequence>MEPPAILRSDSAPGSAARLADTAATAWHCHVAQLRFCGVYMPASLVWERYACAGWLICQTTGTQEWSANLSSDQTGQDALTFPLFRIGAARVTDRDGVFLLRGQQWDAGRLQCWPQDWLCGPTAEATRAALMPLDGWLRARYTGRL</sequence>
<dbReference type="RefSeq" id="WP_092955683.1">
    <property type="nucleotide sequence ID" value="NZ_FOMQ01000014.1"/>
</dbReference>
<evidence type="ECO:0000313" key="2">
    <source>
        <dbReference type="Proteomes" id="UP000199517"/>
    </source>
</evidence>
<reference evidence="2" key="1">
    <citation type="submission" date="2016-10" db="EMBL/GenBank/DDBJ databases">
        <authorList>
            <person name="Varghese N."/>
            <person name="Submissions S."/>
        </authorList>
    </citation>
    <scope>NUCLEOTIDE SEQUENCE [LARGE SCALE GENOMIC DNA]</scope>
    <source>
        <strain evidence="2">DSM 7481</strain>
    </source>
</reference>
<dbReference type="STRING" id="32040.SAMN04489710_11497"/>
<keyword evidence="2" id="KW-1185">Reference proteome</keyword>
<dbReference type="OrthoDB" id="8901284at2"/>
<name>A0A1I1XTA3_9BURK</name>
<gene>
    <name evidence="1" type="ORF">SAMN04489710_11497</name>
</gene>
<evidence type="ECO:0000313" key="1">
    <source>
        <dbReference type="EMBL" id="SFE10439.1"/>
    </source>
</evidence>
<protein>
    <submittedName>
        <fullName evidence="1">Uncharacterized protein</fullName>
    </submittedName>
</protein>
<proteinExistence type="predicted"/>